<name>A9DSF1_9FLAO</name>
<dbReference type="HOGENOM" id="CLU_1127227_0_0_10"/>
<evidence type="ECO:0000313" key="1">
    <source>
        <dbReference type="EMBL" id="EDP96926.1"/>
    </source>
</evidence>
<dbReference type="AlphaFoldDB" id="A9DSF1"/>
<dbReference type="RefSeq" id="WP_007095979.1">
    <property type="nucleotide sequence ID" value="NZ_CP142125.1"/>
</dbReference>
<dbReference type="STRING" id="391587.KAOT1_17223"/>
<dbReference type="Proteomes" id="UP000002945">
    <property type="component" value="Unassembled WGS sequence"/>
</dbReference>
<dbReference type="EMBL" id="ABIB01000003">
    <property type="protein sequence ID" value="EDP96926.1"/>
    <property type="molecule type" value="Genomic_DNA"/>
</dbReference>
<reference evidence="1 2" key="1">
    <citation type="journal article" date="2011" name="J. Bacteriol.">
        <title>Genome sequence of the algicidal bacterium Kordia algicida OT-1.</title>
        <authorList>
            <person name="Lee H.S."/>
            <person name="Kang S.G."/>
            <person name="Kwon K.K."/>
            <person name="Lee J.H."/>
            <person name="Kim S.J."/>
        </authorList>
    </citation>
    <scope>NUCLEOTIDE SEQUENCE [LARGE SCALE GENOMIC DNA]</scope>
    <source>
        <strain evidence="1 2">OT-1</strain>
    </source>
</reference>
<dbReference type="eggNOG" id="ENOG50330AX">
    <property type="taxonomic scope" value="Bacteria"/>
</dbReference>
<comment type="caution">
    <text evidence="1">The sequence shown here is derived from an EMBL/GenBank/DDBJ whole genome shotgun (WGS) entry which is preliminary data.</text>
</comment>
<evidence type="ECO:0008006" key="3">
    <source>
        <dbReference type="Google" id="ProtNLM"/>
    </source>
</evidence>
<proteinExistence type="predicted"/>
<protein>
    <recommendedName>
        <fullName evidence="3">Lipoprotein</fullName>
    </recommendedName>
</protein>
<dbReference type="OrthoDB" id="1420384at2"/>
<evidence type="ECO:0000313" key="2">
    <source>
        <dbReference type="Proteomes" id="UP000002945"/>
    </source>
</evidence>
<gene>
    <name evidence="1" type="ORF">KAOT1_17223</name>
</gene>
<keyword evidence="2" id="KW-1185">Reference proteome</keyword>
<dbReference type="PROSITE" id="PS51257">
    <property type="entry name" value="PROKAR_LIPOPROTEIN"/>
    <property type="match status" value="1"/>
</dbReference>
<organism evidence="1 2">
    <name type="scientific">Kordia algicida OT-1</name>
    <dbReference type="NCBI Taxonomy" id="391587"/>
    <lineage>
        <taxon>Bacteria</taxon>
        <taxon>Pseudomonadati</taxon>
        <taxon>Bacteroidota</taxon>
        <taxon>Flavobacteriia</taxon>
        <taxon>Flavobacteriales</taxon>
        <taxon>Flavobacteriaceae</taxon>
        <taxon>Kordia</taxon>
    </lineage>
</organism>
<accession>A9DSF1</accession>
<sequence>MKLKLVCIAIIFGTFVFSCESKLSAEAIVEKSLKEAHGGKAQWEAHKVLRYEKSTTLYDSSGKITLEKKQTFHNTLQPEFTSKVIWKENDEEHRIVFDGEEIYVFIDGFQVTDDEKVAKAHKEIMGAHYVFWQPYKLATDDVSLSSEGKVKLDDGSEAYKIKAVYPDSETIWWYYFDTETFQLKENLVKHGKTYSQIKNLQHEAKTGLFLNKERKSYMIDSTKNQKYLRAHYQYNILELK</sequence>